<gene>
    <name evidence="1" type="ORF">EYZ11_010437</name>
</gene>
<dbReference type="PANTHER" id="PTHR42678:SF5">
    <property type="entry name" value="GLUTAMYL-TRNA(GLN) AMIDOTRANSFERASE SUBUNIT A"/>
    <property type="match status" value="1"/>
</dbReference>
<protein>
    <submittedName>
        <fullName evidence="1">Uncharacterized protein</fullName>
    </submittedName>
</protein>
<dbReference type="SUPFAM" id="SSF75304">
    <property type="entry name" value="Amidase signature (AS) enzymes"/>
    <property type="match status" value="1"/>
</dbReference>
<dbReference type="STRING" id="1220188.A0A4S3J5N8"/>
<accession>A0A4S3J5N8</accession>
<reference evidence="1 2" key="1">
    <citation type="submission" date="2019-03" db="EMBL/GenBank/DDBJ databases">
        <title>The genome sequence of a newly discovered highly antifungal drug resistant Aspergillus species, Aspergillus tanneri NIH 1004.</title>
        <authorList>
            <person name="Mounaud S."/>
            <person name="Singh I."/>
            <person name="Joardar V."/>
            <person name="Pakala S."/>
            <person name="Pakala S."/>
            <person name="Venepally P."/>
            <person name="Hoover J."/>
            <person name="Nierman W."/>
            <person name="Chung J."/>
            <person name="Losada L."/>
        </authorList>
    </citation>
    <scope>NUCLEOTIDE SEQUENCE [LARGE SCALE GENOMIC DNA]</scope>
    <source>
        <strain evidence="1 2">NIH1004</strain>
    </source>
</reference>
<proteinExistence type="predicted"/>
<dbReference type="AlphaFoldDB" id="A0A4S3J5N8"/>
<dbReference type="Proteomes" id="UP000308092">
    <property type="component" value="Unassembled WGS sequence"/>
</dbReference>
<name>A0A4S3J5N8_9EURO</name>
<dbReference type="Gene3D" id="3.90.1300.10">
    <property type="entry name" value="Amidase signature (AS) domain"/>
    <property type="match status" value="2"/>
</dbReference>
<evidence type="ECO:0000313" key="1">
    <source>
        <dbReference type="EMBL" id="THC90105.1"/>
    </source>
</evidence>
<dbReference type="EMBL" id="SOSA01000560">
    <property type="protein sequence ID" value="THC90105.1"/>
    <property type="molecule type" value="Genomic_DNA"/>
</dbReference>
<evidence type="ECO:0000313" key="2">
    <source>
        <dbReference type="Proteomes" id="UP000308092"/>
    </source>
</evidence>
<dbReference type="PANTHER" id="PTHR42678">
    <property type="entry name" value="AMIDASE"/>
    <property type="match status" value="1"/>
</dbReference>
<sequence>MELTISDYHVALRHGRTTCVQAISACLSRIAYYDPTLRAPVTVNLNTIHEAYQKDTSIMEHLLPLHGVPANLHELSLEGVTVSSLGGQSLNPYNRTPSSSSGGTAAANLGLIGCGGDTTSLQKRDHAVVNDTGRRGADSKDGESDEIVIKTIELSMNKVTSANLNVQFIPLPHHPDREIALLCYAQRQTRSGEYLAEAMTPVFWMTLQGGEYMTTGSEYRARIGKIKALKTSATPCFQGCIGEVDGSTRPKWDFGSFDRMPAIYIPGEYF</sequence>
<dbReference type="VEuPathDB" id="FungiDB:EYZ11_010437"/>
<comment type="caution">
    <text evidence="1">The sequence shown here is derived from an EMBL/GenBank/DDBJ whole genome shotgun (WGS) entry which is preliminary data.</text>
</comment>
<keyword evidence="2" id="KW-1185">Reference proteome</keyword>
<dbReference type="InterPro" id="IPR036928">
    <property type="entry name" value="AS_sf"/>
</dbReference>
<organism evidence="1 2">
    <name type="scientific">Aspergillus tanneri</name>
    <dbReference type="NCBI Taxonomy" id="1220188"/>
    <lineage>
        <taxon>Eukaryota</taxon>
        <taxon>Fungi</taxon>
        <taxon>Dikarya</taxon>
        <taxon>Ascomycota</taxon>
        <taxon>Pezizomycotina</taxon>
        <taxon>Eurotiomycetes</taxon>
        <taxon>Eurotiomycetidae</taxon>
        <taxon>Eurotiales</taxon>
        <taxon>Aspergillaceae</taxon>
        <taxon>Aspergillus</taxon>
        <taxon>Aspergillus subgen. Circumdati</taxon>
    </lineage>
</organism>